<feature type="signal peptide" evidence="1">
    <location>
        <begin position="1"/>
        <end position="25"/>
    </location>
</feature>
<accession>A0A7X2HMF7</accession>
<evidence type="ECO:0000256" key="1">
    <source>
        <dbReference type="SAM" id="SignalP"/>
    </source>
</evidence>
<gene>
    <name evidence="2" type="ORF">GJQ57_11290</name>
</gene>
<name>A0A7X2HMF7_RALPI</name>
<dbReference type="RefSeq" id="WP_154206873.1">
    <property type="nucleotide sequence ID" value="NZ_WJYN01000004.1"/>
</dbReference>
<dbReference type="EMBL" id="WJYN01000004">
    <property type="protein sequence ID" value="MRS99232.1"/>
    <property type="molecule type" value="Genomic_DNA"/>
</dbReference>
<dbReference type="Proteomes" id="UP000441032">
    <property type="component" value="Unassembled WGS sequence"/>
</dbReference>
<proteinExistence type="predicted"/>
<evidence type="ECO:0000313" key="2">
    <source>
        <dbReference type="EMBL" id="MRS99232.1"/>
    </source>
</evidence>
<keyword evidence="1" id="KW-0732">Signal</keyword>
<feature type="chain" id="PRO_5031162486" evidence="1">
    <location>
        <begin position="26"/>
        <end position="545"/>
    </location>
</feature>
<dbReference type="Pfam" id="PF08811">
    <property type="entry name" value="DUF1800"/>
    <property type="match status" value="1"/>
</dbReference>
<evidence type="ECO:0000313" key="3">
    <source>
        <dbReference type="Proteomes" id="UP000441032"/>
    </source>
</evidence>
<organism evidence="2 3">
    <name type="scientific">Ralstonia pickettii</name>
    <name type="common">Burkholderia pickettii</name>
    <dbReference type="NCBI Taxonomy" id="329"/>
    <lineage>
        <taxon>Bacteria</taxon>
        <taxon>Pseudomonadati</taxon>
        <taxon>Pseudomonadota</taxon>
        <taxon>Betaproteobacteria</taxon>
        <taxon>Burkholderiales</taxon>
        <taxon>Burkholderiaceae</taxon>
        <taxon>Ralstonia</taxon>
    </lineage>
</organism>
<protein>
    <submittedName>
        <fullName evidence="2">DUF1800 family protein</fullName>
    </submittedName>
</protein>
<dbReference type="AlphaFoldDB" id="A0A7X2HMF7"/>
<reference evidence="2 3" key="1">
    <citation type="submission" date="2019-11" db="EMBL/GenBank/DDBJ databases">
        <title>Phenotypic characterization of an OXA-22 and OXA-60 co-producing Ralstonia pickettii clinical strain.</title>
        <authorList>
            <person name="He F."/>
        </authorList>
    </citation>
    <scope>NUCLEOTIDE SEQUENCE [LARGE SCALE GENOMIC DNA]</scope>
    <source>
        <strain evidence="2 3">PSLESD1</strain>
    </source>
</reference>
<comment type="caution">
    <text evidence="2">The sequence shown here is derived from an EMBL/GenBank/DDBJ whole genome shotgun (WGS) entry which is preliminary data.</text>
</comment>
<sequence length="545" mass="60656">MRIHSTTIFLALAAAGALSLQTAYAATQTKPHRHTAQAKAPAADEQRLDRDDARFFLTRVGFAPSESELDAYAGLTHREAVDRVLAQTGTVATQTPPAWVNEPIVPYNKLPDEDARKAARQKNAAHELELRAWWMGEMIKTPSPLTERMTLFWHNHFVSSSQKVPFAQLMYRQNVLLRQNAVGNFGTMLHAIGKDPAMLIYLDGAESRKGKPNENFAREVMELFTLGEGHYTEQDIKEAARTYTGWSIDREHDFTYIWRPQIHDTGVKTVFGQSGDYDGDQMLDILLSRPETANFIVTKLWREFISPDVDAAQAQRVADAFRASGYDIKVALRELFLTPAFWAPQSRATLVKSPVEMIVGTLKQFNVQYTDPTPFAIKSAQLGQNLLAPPNVKGWPGGDAWINATTLLGRKQFLDQLFRSTEMKAPAAQQQAQQQSQQQKPGMMMAAMREDLKQGGAVQGLGQALKGMGQEGRFKLAQSQTMVSFNSAKWLAQFGADGDDPPQLAPRISIQRAVLPIEPTAPIPVKLAGTAYLRTLMMDPAYQLK</sequence>
<dbReference type="InterPro" id="IPR014917">
    <property type="entry name" value="DUF1800"/>
</dbReference>